<sequence>MRMKPRFGRQCGITGSLSLTNTGMSQGFFPFSKLPTELALPILAYASGLSQGTYRSLLLTNKAIHELTCIEMLPLVAVVLTTVRQMTSFKLYLRRPNIIPHIHSLWAIAPGSESFYHATTLCTNIIRKCTAVRSLACQETVLHAALTPNHTHCVDLTLIGCRQDWRQNLPKFFDQIQHLHLIDSNRDWLPRFKNLTRLTIALASDKEILSRESCQDLVKSPKLLQVVITTRRHGKEYEALSEAAQAIDDRFGVMHLRRRWKEVDIWRQGLRDPDRFWDQAKEEKYLPPPPRVVKERIFRTS</sequence>
<dbReference type="AlphaFoldDB" id="A0AAD7CBX8"/>
<evidence type="ECO:0000313" key="1">
    <source>
        <dbReference type="EMBL" id="KAJ7644285.1"/>
    </source>
</evidence>
<accession>A0AAD7CBX8</accession>
<gene>
    <name evidence="1" type="ORF">FB45DRAFT_292708</name>
</gene>
<dbReference type="Proteomes" id="UP001221142">
    <property type="component" value="Unassembled WGS sequence"/>
</dbReference>
<proteinExistence type="predicted"/>
<protein>
    <submittedName>
        <fullName evidence="1">Uncharacterized protein</fullName>
    </submittedName>
</protein>
<comment type="caution">
    <text evidence="1">The sequence shown here is derived from an EMBL/GenBank/DDBJ whole genome shotgun (WGS) entry which is preliminary data.</text>
</comment>
<name>A0AAD7CBX8_9AGAR</name>
<reference evidence="1" key="1">
    <citation type="submission" date="2023-03" db="EMBL/GenBank/DDBJ databases">
        <title>Massive genome expansion in bonnet fungi (Mycena s.s.) driven by repeated elements and novel gene families across ecological guilds.</title>
        <authorList>
            <consortium name="Lawrence Berkeley National Laboratory"/>
            <person name="Harder C.B."/>
            <person name="Miyauchi S."/>
            <person name="Viragh M."/>
            <person name="Kuo A."/>
            <person name="Thoen E."/>
            <person name="Andreopoulos B."/>
            <person name="Lu D."/>
            <person name="Skrede I."/>
            <person name="Drula E."/>
            <person name="Henrissat B."/>
            <person name="Morin E."/>
            <person name="Kohler A."/>
            <person name="Barry K."/>
            <person name="LaButti K."/>
            <person name="Morin E."/>
            <person name="Salamov A."/>
            <person name="Lipzen A."/>
            <person name="Mereny Z."/>
            <person name="Hegedus B."/>
            <person name="Baldrian P."/>
            <person name="Stursova M."/>
            <person name="Weitz H."/>
            <person name="Taylor A."/>
            <person name="Grigoriev I.V."/>
            <person name="Nagy L.G."/>
            <person name="Martin F."/>
            <person name="Kauserud H."/>
        </authorList>
    </citation>
    <scope>NUCLEOTIDE SEQUENCE</scope>
    <source>
        <strain evidence="1">9284</strain>
    </source>
</reference>
<keyword evidence="2" id="KW-1185">Reference proteome</keyword>
<dbReference type="EMBL" id="JARKIF010000003">
    <property type="protein sequence ID" value="KAJ7644285.1"/>
    <property type="molecule type" value="Genomic_DNA"/>
</dbReference>
<organism evidence="1 2">
    <name type="scientific">Roridomyces roridus</name>
    <dbReference type="NCBI Taxonomy" id="1738132"/>
    <lineage>
        <taxon>Eukaryota</taxon>
        <taxon>Fungi</taxon>
        <taxon>Dikarya</taxon>
        <taxon>Basidiomycota</taxon>
        <taxon>Agaricomycotina</taxon>
        <taxon>Agaricomycetes</taxon>
        <taxon>Agaricomycetidae</taxon>
        <taxon>Agaricales</taxon>
        <taxon>Marasmiineae</taxon>
        <taxon>Mycenaceae</taxon>
        <taxon>Roridomyces</taxon>
    </lineage>
</organism>
<evidence type="ECO:0000313" key="2">
    <source>
        <dbReference type="Proteomes" id="UP001221142"/>
    </source>
</evidence>